<gene>
    <name evidence="1" type="primary">serA</name>
    <name evidence="1" type="ORF">ACI1P1_01640</name>
</gene>
<name>A0ACC7NS74_9BACL</name>
<dbReference type="EMBL" id="JBJURJ010000001">
    <property type="protein sequence ID" value="MFM9326990.1"/>
    <property type="molecule type" value="Genomic_DNA"/>
</dbReference>
<reference evidence="1" key="1">
    <citation type="submission" date="2024-12" db="EMBL/GenBank/DDBJ databases">
        <authorList>
            <person name="Wu N."/>
        </authorList>
    </citation>
    <scope>NUCLEOTIDE SEQUENCE</scope>
    <source>
        <strain evidence="1">P15</strain>
    </source>
</reference>
<protein>
    <submittedName>
        <fullName evidence="1">Phosphoglycerate dehydrogenase</fullName>
        <ecNumber evidence="1">1.1.1.95</ecNumber>
    </submittedName>
</protein>
<dbReference type="Proteomes" id="UP001631969">
    <property type="component" value="Unassembled WGS sequence"/>
</dbReference>
<proteinExistence type="predicted"/>
<evidence type="ECO:0000313" key="2">
    <source>
        <dbReference type="Proteomes" id="UP001631969"/>
    </source>
</evidence>
<keyword evidence="1" id="KW-0560">Oxidoreductase</keyword>
<organism evidence="1 2">
    <name type="scientific">Paenibacillus mesotrionivorans</name>
    <dbReference type="NCBI Taxonomy" id="3160968"/>
    <lineage>
        <taxon>Bacteria</taxon>
        <taxon>Bacillati</taxon>
        <taxon>Bacillota</taxon>
        <taxon>Bacilli</taxon>
        <taxon>Bacillales</taxon>
        <taxon>Paenibacillaceae</taxon>
        <taxon>Paenibacillus</taxon>
    </lineage>
</organism>
<keyword evidence="2" id="KW-1185">Reference proteome</keyword>
<accession>A0ACC7NS74</accession>
<evidence type="ECO:0000313" key="1">
    <source>
        <dbReference type="EMBL" id="MFM9326990.1"/>
    </source>
</evidence>
<dbReference type="EC" id="1.1.1.95" evidence="1"/>
<sequence>MVKVLVLDGISDQGVQLLKDAPDVQVDIKATMPEDVLVEVIAEYDAVMVRSQTKVNARVMEAAKNLKVVGRAGVGVDNIDLEAATKRGIVVVNAPDGNTIATCELTFGHILGLSRMIPQAYKKTVGGEWDRKTFVGVELRNKVLGIIGMGRIGSEVAKRAKAFGMNVIGFDPFMTDKRAEEIGVKLGTVDEIVRNADFITVHTPLTNDTRNIISRPQFEVMKKGVRIINCARGGIIDEAALVEAIDAGIVAGAAFDVFIKEPPEADHPFLNHPKIIVTPHLGASTVEAQENVAVDVSEEILHILRNEPFKNAVNMPSVPANVLKKLQPFFNLGEKLGKVAGQLADNGLHEIAINYAGDLADVDVNPLTRYIVLGVLSNHLGEDANVINALHLAKARDINVVVTKTSATKSFTNLVTVTLKTDDKDSVAAGTLLAGYGERIVQIGQYPVDISPEGHVLFIAHNDKPGIIGKVGTLLGDTGVNIATMQVGRKVVGGDAIMLLTIDKEADDALLGALKNLPEITTAKAVRL</sequence>
<comment type="caution">
    <text evidence="1">The sequence shown here is derived from an EMBL/GenBank/DDBJ whole genome shotgun (WGS) entry which is preliminary data.</text>
</comment>